<dbReference type="AlphaFoldDB" id="A0A1E5C2K5"/>
<dbReference type="GO" id="GO:0003677">
    <property type="term" value="F:DNA binding"/>
    <property type="evidence" value="ECO:0007669"/>
    <property type="project" value="UniProtKB-KW"/>
</dbReference>
<dbReference type="PANTHER" id="PTHR43214">
    <property type="entry name" value="TWO-COMPONENT RESPONSE REGULATOR"/>
    <property type="match status" value="1"/>
</dbReference>
<protein>
    <submittedName>
        <fullName evidence="3">Helix-turn-helix transcriptional regulator</fullName>
    </submittedName>
</protein>
<dbReference type="Pfam" id="PF21155">
    <property type="entry name" value="VpsT-like_REC"/>
    <property type="match status" value="1"/>
</dbReference>
<accession>A0A1E5C2K5</accession>
<evidence type="ECO:0000313" key="3">
    <source>
        <dbReference type="EMBL" id="OEE59392.1"/>
    </source>
</evidence>
<evidence type="ECO:0000256" key="1">
    <source>
        <dbReference type="ARBA" id="ARBA00023125"/>
    </source>
</evidence>
<dbReference type="InterPro" id="IPR016032">
    <property type="entry name" value="Sig_transdc_resp-reg_C-effctor"/>
</dbReference>
<keyword evidence="4" id="KW-1185">Reference proteome</keyword>
<name>A0A1E5C2K5_9GAMM</name>
<organism evidence="3 4">
    <name type="scientific">Enterovibrio norvegicus FF-454</name>
    <dbReference type="NCBI Taxonomy" id="1185651"/>
    <lineage>
        <taxon>Bacteria</taxon>
        <taxon>Pseudomonadati</taxon>
        <taxon>Pseudomonadota</taxon>
        <taxon>Gammaproteobacteria</taxon>
        <taxon>Vibrionales</taxon>
        <taxon>Vibrionaceae</taxon>
        <taxon>Enterovibrio</taxon>
    </lineage>
</organism>
<dbReference type="Proteomes" id="UP000095039">
    <property type="component" value="Unassembled WGS sequence"/>
</dbReference>
<comment type="caution">
    <text evidence="3">The sequence shown here is derived from an EMBL/GenBank/DDBJ whole genome shotgun (WGS) entry which is preliminary data.</text>
</comment>
<dbReference type="SUPFAM" id="SSF46894">
    <property type="entry name" value="C-terminal effector domain of the bipartite response regulators"/>
    <property type="match status" value="1"/>
</dbReference>
<dbReference type="RefSeq" id="WP_016961790.1">
    <property type="nucleotide sequence ID" value="NZ_AJWN02000085.1"/>
</dbReference>
<dbReference type="InterPro" id="IPR036388">
    <property type="entry name" value="WH-like_DNA-bd_sf"/>
</dbReference>
<dbReference type="Gene3D" id="3.40.50.2300">
    <property type="match status" value="1"/>
</dbReference>
<evidence type="ECO:0000259" key="2">
    <source>
        <dbReference type="PROSITE" id="PS50043"/>
    </source>
</evidence>
<dbReference type="InterPro" id="IPR039420">
    <property type="entry name" value="WalR-like"/>
</dbReference>
<dbReference type="SMART" id="SM00421">
    <property type="entry name" value="HTH_LUXR"/>
    <property type="match status" value="1"/>
</dbReference>
<dbReference type="Pfam" id="PF00196">
    <property type="entry name" value="GerE"/>
    <property type="match status" value="1"/>
</dbReference>
<reference evidence="3 4" key="1">
    <citation type="journal article" date="2012" name="Science">
        <title>Ecological populations of bacteria act as socially cohesive units of antibiotic production and resistance.</title>
        <authorList>
            <person name="Cordero O.X."/>
            <person name="Wildschutte H."/>
            <person name="Kirkup B."/>
            <person name="Proehl S."/>
            <person name="Ngo L."/>
            <person name="Hussain F."/>
            <person name="Le Roux F."/>
            <person name="Mincer T."/>
            <person name="Polz M.F."/>
        </authorList>
    </citation>
    <scope>NUCLEOTIDE SEQUENCE [LARGE SCALE GENOMIC DNA]</scope>
    <source>
        <strain evidence="3 4">FF-454</strain>
    </source>
</reference>
<dbReference type="GO" id="GO:0006355">
    <property type="term" value="P:regulation of DNA-templated transcription"/>
    <property type="evidence" value="ECO:0007669"/>
    <property type="project" value="InterPro"/>
</dbReference>
<dbReference type="Gene3D" id="1.10.10.10">
    <property type="entry name" value="Winged helix-like DNA-binding domain superfamily/Winged helix DNA-binding domain"/>
    <property type="match status" value="1"/>
</dbReference>
<dbReference type="InterPro" id="IPR049151">
    <property type="entry name" value="CsgD-like_REC"/>
</dbReference>
<dbReference type="PROSITE" id="PS50043">
    <property type="entry name" value="HTH_LUXR_2"/>
    <property type="match status" value="1"/>
</dbReference>
<dbReference type="CDD" id="cd06170">
    <property type="entry name" value="LuxR_C_like"/>
    <property type="match status" value="1"/>
</dbReference>
<dbReference type="PRINTS" id="PR00038">
    <property type="entry name" value="HTHLUXR"/>
</dbReference>
<evidence type="ECO:0000313" key="4">
    <source>
        <dbReference type="Proteomes" id="UP000095039"/>
    </source>
</evidence>
<gene>
    <name evidence="3" type="ORF">A1OK_14110</name>
</gene>
<keyword evidence="1" id="KW-0238">DNA-binding</keyword>
<dbReference type="EMBL" id="AJWN02000085">
    <property type="protein sequence ID" value="OEE59392.1"/>
    <property type="molecule type" value="Genomic_DNA"/>
</dbReference>
<sequence>MSIQTSRKEQKVVVFGQVSLQNAALAQVICNKLNLTIVSCISELNDESKPTLVLVDFSTDKTALSCLKVELEQCPALCKVILLNVDKDSEYNAFLSWPFVVGTFKPSDTLEFLVAGIEKIIVGEIWISRELSTQLIHHFRGYREKKRLVIGDLTVRQRQILNMIANGYSNNRIAETLAISPQTAKTHIYNLYKKIRVKNRAQASEWSRMYINP</sequence>
<dbReference type="PANTHER" id="PTHR43214:SF37">
    <property type="entry name" value="TRANSCRIPTIONAL REGULATORY PROTEIN YDFI"/>
    <property type="match status" value="1"/>
</dbReference>
<dbReference type="InterPro" id="IPR000792">
    <property type="entry name" value="Tscrpt_reg_LuxR_C"/>
</dbReference>
<feature type="domain" description="HTH luxR-type" evidence="2">
    <location>
        <begin position="144"/>
        <end position="211"/>
    </location>
</feature>
<proteinExistence type="predicted"/>